<protein>
    <submittedName>
        <fullName evidence="1">Uncharacterized protein</fullName>
    </submittedName>
</protein>
<sequence>MRRLFRFRLE</sequence>
<name>A0AAW1TEL9_9CHLO</name>
<evidence type="ECO:0000313" key="1">
    <source>
        <dbReference type="EMBL" id="KAK9868015.1"/>
    </source>
</evidence>
<keyword evidence="2" id="KW-1185">Reference proteome</keyword>
<organism evidence="1 2">
    <name type="scientific">Apatococcus fuscideae</name>
    <dbReference type="NCBI Taxonomy" id="2026836"/>
    <lineage>
        <taxon>Eukaryota</taxon>
        <taxon>Viridiplantae</taxon>
        <taxon>Chlorophyta</taxon>
        <taxon>core chlorophytes</taxon>
        <taxon>Trebouxiophyceae</taxon>
        <taxon>Chlorellales</taxon>
        <taxon>Chlorellaceae</taxon>
        <taxon>Apatococcus</taxon>
    </lineage>
</organism>
<proteinExistence type="predicted"/>
<dbReference type="Proteomes" id="UP001485043">
    <property type="component" value="Unassembled WGS sequence"/>
</dbReference>
<comment type="caution">
    <text evidence="1">The sequence shown here is derived from an EMBL/GenBank/DDBJ whole genome shotgun (WGS) entry which is preliminary data.</text>
</comment>
<accession>A0AAW1TEL9</accession>
<dbReference type="EMBL" id="JALJOV010000050">
    <property type="protein sequence ID" value="KAK9868015.1"/>
    <property type="molecule type" value="Genomic_DNA"/>
</dbReference>
<evidence type="ECO:0000313" key="2">
    <source>
        <dbReference type="Proteomes" id="UP001485043"/>
    </source>
</evidence>
<reference evidence="1 2" key="1">
    <citation type="journal article" date="2024" name="Nat. Commun.">
        <title>Phylogenomics reveals the evolutionary origins of lichenization in chlorophyte algae.</title>
        <authorList>
            <person name="Puginier C."/>
            <person name="Libourel C."/>
            <person name="Otte J."/>
            <person name="Skaloud P."/>
            <person name="Haon M."/>
            <person name="Grisel S."/>
            <person name="Petersen M."/>
            <person name="Berrin J.G."/>
            <person name="Delaux P.M."/>
            <person name="Dal Grande F."/>
            <person name="Keller J."/>
        </authorList>
    </citation>
    <scope>NUCLEOTIDE SEQUENCE [LARGE SCALE GENOMIC DNA]</scope>
    <source>
        <strain evidence="1 2">SAG 2523</strain>
    </source>
</reference>
<gene>
    <name evidence="1" type="ORF">WJX84_005909</name>
</gene>